<keyword evidence="1" id="KW-0732">Signal</keyword>
<dbReference type="Proteomes" id="UP000608513">
    <property type="component" value="Unassembled WGS sequence"/>
</dbReference>
<comment type="caution">
    <text evidence="2">The sequence shown here is derived from an EMBL/GenBank/DDBJ whole genome shotgun (WGS) entry which is preliminary data.</text>
</comment>
<sequence length="124" mass="13173">MNRIVLALALATTLSVHAQDAAPPDGKWDVTWQAPNGQSRTGALELQGGNGTWRSVGVMRGADACITRPAPAKVEVHDGQPHLLVARSQVLAGCQDNLLKLTVEADGGMKSAWPDGRPIVFRKL</sequence>
<keyword evidence="3" id="KW-1185">Reference proteome</keyword>
<dbReference type="EMBL" id="JACORT010000001">
    <property type="protein sequence ID" value="MBC5781531.1"/>
    <property type="molecule type" value="Genomic_DNA"/>
</dbReference>
<gene>
    <name evidence="2" type="ORF">H8N03_01160</name>
</gene>
<accession>A0A923MMT4</accession>
<evidence type="ECO:0000313" key="3">
    <source>
        <dbReference type="Proteomes" id="UP000608513"/>
    </source>
</evidence>
<dbReference type="RefSeq" id="WP_187074286.1">
    <property type="nucleotide sequence ID" value="NZ_JACORT010000001.1"/>
</dbReference>
<evidence type="ECO:0008006" key="4">
    <source>
        <dbReference type="Google" id="ProtNLM"/>
    </source>
</evidence>
<proteinExistence type="predicted"/>
<evidence type="ECO:0000313" key="2">
    <source>
        <dbReference type="EMBL" id="MBC5781531.1"/>
    </source>
</evidence>
<evidence type="ECO:0000256" key="1">
    <source>
        <dbReference type="SAM" id="SignalP"/>
    </source>
</evidence>
<feature type="signal peptide" evidence="1">
    <location>
        <begin position="1"/>
        <end position="18"/>
    </location>
</feature>
<dbReference type="AlphaFoldDB" id="A0A923MMT4"/>
<name>A0A923MMT4_9BURK</name>
<protein>
    <recommendedName>
        <fullName evidence="4">META domain-containing protein</fullName>
    </recommendedName>
</protein>
<reference evidence="2" key="1">
    <citation type="submission" date="2020-08" db="EMBL/GenBank/DDBJ databases">
        <title>Ramlibacter sp. USB13 16S ribosomal RNA gene genome sequencing and assembly.</title>
        <authorList>
            <person name="Kang M."/>
        </authorList>
    </citation>
    <scope>NUCLEOTIDE SEQUENCE</scope>
    <source>
        <strain evidence="2">USB13</strain>
    </source>
</reference>
<feature type="chain" id="PRO_5037342656" description="META domain-containing protein" evidence="1">
    <location>
        <begin position="19"/>
        <end position="124"/>
    </location>
</feature>
<organism evidence="2 3">
    <name type="scientific">Ramlibacter cellulosilyticus</name>
    <dbReference type="NCBI Taxonomy" id="2764187"/>
    <lineage>
        <taxon>Bacteria</taxon>
        <taxon>Pseudomonadati</taxon>
        <taxon>Pseudomonadota</taxon>
        <taxon>Betaproteobacteria</taxon>
        <taxon>Burkholderiales</taxon>
        <taxon>Comamonadaceae</taxon>
        <taxon>Ramlibacter</taxon>
    </lineage>
</organism>